<reference evidence="2" key="1">
    <citation type="submission" date="2024-05" db="EMBL/GenBank/DDBJ databases">
        <title>Metabacillus sp. nov., isolated from the rhizosphere soil of tomato plants.</title>
        <authorList>
            <person name="Ma R."/>
        </authorList>
    </citation>
    <scope>NUCLEOTIDE SEQUENCE</scope>
    <source>
        <strain evidence="2">DBTR6</strain>
    </source>
</reference>
<sequence>MIRTVSAGLLGLLLLIIESMIVMKIKGYHTIEYSGIADFIAIWAMNFFLVFSIMTQLLKWYETKLDYKKRREGNI</sequence>
<organism evidence="2 3">
    <name type="scientific">Metabacillus rhizolycopersici</name>
    <dbReference type="NCBI Taxonomy" id="2875709"/>
    <lineage>
        <taxon>Bacteria</taxon>
        <taxon>Bacillati</taxon>
        <taxon>Bacillota</taxon>
        <taxon>Bacilli</taxon>
        <taxon>Bacillales</taxon>
        <taxon>Bacillaceae</taxon>
        <taxon>Metabacillus</taxon>
    </lineage>
</organism>
<gene>
    <name evidence="2" type="ORF">K9V48_04320</name>
</gene>
<evidence type="ECO:0000313" key="2">
    <source>
        <dbReference type="EMBL" id="MBZ5749486.1"/>
    </source>
</evidence>
<keyword evidence="1" id="KW-1133">Transmembrane helix</keyword>
<proteinExistence type="predicted"/>
<dbReference type="RefSeq" id="WP_224137265.1">
    <property type="nucleotide sequence ID" value="NZ_JAIQUM010000006.1"/>
</dbReference>
<protein>
    <submittedName>
        <fullName evidence="2">Uncharacterized protein</fullName>
    </submittedName>
</protein>
<dbReference type="EMBL" id="JAIQUM010000006">
    <property type="protein sequence ID" value="MBZ5749486.1"/>
    <property type="molecule type" value="Genomic_DNA"/>
</dbReference>
<name>A0ABS7UMT6_9BACI</name>
<feature type="transmembrane region" description="Helical" evidence="1">
    <location>
        <begin position="40"/>
        <end position="61"/>
    </location>
</feature>
<dbReference type="Proteomes" id="UP001165287">
    <property type="component" value="Unassembled WGS sequence"/>
</dbReference>
<keyword evidence="1" id="KW-0472">Membrane</keyword>
<evidence type="ECO:0000256" key="1">
    <source>
        <dbReference type="SAM" id="Phobius"/>
    </source>
</evidence>
<comment type="caution">
    <text evidence="2">The sequence shown here is derived from an EMBL/GenBank/DDBJ whole genome shotgun (WGS) entry which is preliminary data.</text>
</comment>
<keyword evidence="3" id="KW-1185">Reference proteome</keyword>
<keyword evidence="1" id="KW-0812">Transmembrane</keyword>
<evidence type="ECO:0000313" key="3">
    <source>
        <dbReference type="Proteomes" id="UP001165287"/>
    </source>
</evidence>
<accession>A0ABS7UMT6</accession>